<dbReference type="InterPro" id="IPR055353">
    <property type="entry name" value="DUF7619"/>
</dbReference>
<evidence type="ECO:0000259" key="2">
    <source>
        <dbReference type="Pfam" id="PF24595"/>
    </source>
</evidence>
<accession>A0A1H9LXY3</accession>
<feature type="domain" description="DUF7619" evidence="2">
    <location>
        <begin position="807"/>
        <end position="922"/>
    </location>
</feature>
<dbReference type="PANTHER" id="PTHR42754">
    <property type="entry name" value="ENDOGLUCANASE"/>
    <property type="match status" value="1"/>
</dbReference>
<dbReference type="NCBIfam" id="TIGR04183">
    <property type="entry name" value="Por_Secre_tail"/>
    <property type="match status" value="1"/>
</dbReference>
<name>A0A1H9LXY3_9BACT</name>
<dbReference type="SUPFAM" id="SSF50998">
    <property type="entry name" value="Quinoprotein alcohol dehydrogenase-like"/>
    <property type="match status" value="1"/>
</dbReference>
<dbReference type="OrthoDB" id="9811934at2"/>
<reference evidence="4" key="1">
    <citation type="submission" date="2016-10" db="EMBL/GenBank/DDBJ databases">
        <authorList>
            <person name="Varghese N."/>
            <person name="Submissions S."/>
        </authorList>
    </citation>
    <scope>NUCLEOTIDE SEQUENCE [LARGE SCALE GENOMIC DNA]</scope>
    <source>
        <strain evidence="4">DSM 24740</strain>
    </source>
</reference>
<evidence type="ECO:0000259" key="1">
    <source>
        <dbReference type="Pfam" id="PF01345"/>
    </source>
</evidence>
<evidence type="ECO:0000313" key="3">
    <source>
        <dbReference type="EMBL" id="SER15693.1"/>
    </source>
</evidence>
<evidence type="ECO:0000313" key="4">
    <source>
        <dbReference type="Proteomes" id="UP000199021"/>
    </source>
</evidence>
<dbReference type="Pfam" id="PF01345">
    <property type="entry name" value="DUF11"/>
    <property type="match status" value="1"/>
</dbReference>
<dbReference type="EMBL" id="FOFB01000026">
    <property type="protein sequence ID" value="SER15693.1"/>
    <property type="molecule type" value="Genomic_DNA"/>
</dbReference>
<dbReference type="Proteomes" id="UP000199021">
    <property type="component" value="Unassembled WGS sequence"/>
</dbReference>
<sequence length="1031" mass="112693">MKQKYAIFFNKPLIVFLVRALCRPTFVRQSTDSDLKILLMKQRPTVMAFGRRCRRAVLALALLCLCFTVSGQGFEKSFGGPKQDFGRAVLQTNDHGYAEVGSSQGELGDDNDFDIFVVRTDVDGTLVWSRRYDEGFIEQGEDVIETPDGGFFIIGHRQETVDSPDETYLLKLSRKGDLVFSRSYGEGGIDERGRQIIRIPDGGYLLTGYRKKEDGTGNDILVIRIDDEGQLVWRTLLGGEGNNEGVGTIVTPAGDFIVGANVEDPRRVDFDIALYGLSADGTPTWSRTFGTDTENEQIEDIIRTSDDNLVFVGSTNNFNKALIGKTDLNGEQLWYREFDASTFDDELNGVIEEDGGESLVAVGQTTPGAANFDVLMLKVNATDGQPIWQRRLGDEESTDIGESLAPTTDGGYALAAYTSRISGVLGNEMTLFKTDDLGDLQTNYLRGKVYYPADNDCGPFQEGDLGLAGWLIQAESETATFFGSTDSLGNYDLRVDRGEYELSLLRKNDRWNLCEPDPLTVDLTAPYDSNFHDFALQPAIDCPLLEVALSATPAIQCDTQLITINYGNSGSDIATGASVELTLDEHLTFLNASPAPANQDGQELVFDVGDLAPGTEGTITLTARVACSDITEGQALSSQATIFPILNCAPVSDDWDRSSIVVTSRCDRLEGISFTITNAGSGPMTTTNSYVVVEDIILNTRGDFMLDVDESIEVNVNLPEGDVSTYRLIAEQSEGHPGSLFPTAVVEGCQTEGSSAFTTGFVAQFSDNDGDLFLDILTQEVVALDDSAPIQLTAYPRGYQDSIIIPKTDIEYTVFFAIPDNNTFERVVIRDTLPEQLEFNSLEMGASSHPYDFVLYQGGILKITFDSIRIFSGGGTGEADAVTRSGYVSYRLSQKPNNITGTVIRNRAAVYFDYQSPAFAQEVRHVVGCDDLLSENCLLSSDRNLPEATGVAITVSPNPLSDRTTVRITGWEAPNTKFNFSLFDAAGRKVFQQHFNGNQFELIRPSIPAGTYFYEVTGGGYKTGAGRIVIN</sequence>
<proteinExistence type="predicted"/>
<dbReference type="InParanoid" id="A0A1H9LXY3"/>
<organism evidence="3 4">
    <name type="scientific">Neolewinella agarilytica</name>
    <dbReference type="NCBI Taxonomy" id="478744"/>
    <lineage>
        <taxon>Bacteria</taxon>
        <taxon>Pseudomonadati</taxon>
        <taxon>Bacteroidota</taxon>
        <taxon>Saprospiria</taxon>
        <taxon>Saprospirales</taxon>
        <taxon>Lewinellaceae</taxon>
        <taxon>Neolewinella</taxon>
    </lineage>
</organism>
<feature type="domain" description="DUF11" evidence="1">
    <location>
        <begin position="559"/>
        <end position="641"/>
    </location>
</feature>
<dbReference type="InterPro" id="IPR015943">
    <property type="entry name" value="WD40/YVTN_repeat-like_dom_sf"/>
</dbReference>
<dbReference type="InterPro" id="IPR026444">
    <property type="entry name" value="Secre_tail"/>
</dbReference>
<dbReference type="AlphaFoldDB" id="A0A1H9LXY3"/>
<gene>
    <name evidence="3" type="ORF">SAMN05444359_1265</name>
</gene>
<dbReference type="STRING" id="478744.SAMN05444359_1265"/>
<dbReference type="PANTHER" id="PTHR42754:SF1">
    <property type="entry name" value="LIPOPROTEIN"/>
    <property type="match status" value="1"/>
</dbReference>
<dbReference type="Pfam" id="PF24595">
    <property type="entry name" value="DUF7619"/>
    <property type="match status" value="1"/>
</dbReference>
<protein>
    <submittedName>
        <fullName evidence="3">Por secretion system C-terminal sorting domain-containing protein</fullName>
    </submittedName>
</protein>
<dbReference type="InterPro" id="IPR001434">
    <property type="entry name" value="OmcB-like_DUF11"/>
</dbReference>
<dbReference type="InterPro" id="IPR011047">
    <property type="entry name" value="Quinoprotein_ADH-like_sf"/>
</dbReference>
<keyword evidence="4" id="KW-1185">Reference proteome</keyword>
<dbReference type="Gene3D" id="2.130.10.10">
    <property type="entry name" value="YVTN repeat-like/Quinoprotein amine dehydrogenase"/>
    <property type="match status" value="1"/>
</dbReference>